<reference evidence="1" key="1">
    <citation type="submission" date="2020-07" db="EMBL/GenBank/DDBJ databases">
        <title>Multicomponent nature underlies the extraordinary mechanical properties of spider dragline silk.</title>
        <authorList>
            <person name="Kono N."/>
            <person name="Nakamura H."/>
            <person name="Mori M."/>
            <person name="Yoshida Y."/>
            <person name="Ohtoshi R."/>
            <person name="Malay A.D."/>
            <person name="Moran D.A.P."/>
            <person name="Tomita M."/>
            <person name="Numata K."/>
            <person name="Arakawa K."/>
        </authorList>
    </citation>
    <scope>NUCLEOTIDE SEQUENCE</scope>
</reference>
<dbReference type="AlphaFoldDB" id="A0A8X6FIF5"/>
<dbReference type="EMBL" id="BMAO01032210">
    <property type="protein sequence ID" value="GFQ80561.1"/>
    <property type="molecule type" value="Genomic_DNA"/>
</dbReference>
<evidence type="ECO:0000313" key="1">
    <source>
        <dbReference type="EMBL" id="GFQ80561.1"/>
    </source>
</evidence>
<accession>A0A8X6FIF5</accession>
<sequence>MRFVCPKNAQRPTFTTFIPVEEKSLVNSNHACSHLFATSKENETDMETCGENSIKLHGSKTLAQSSCVKFCECLHHDYLVYFFNKFNKSRKASRTRSYATNFSTFAYQFQHSLRLT</sequence>
<comment type="caution">
    <text evidence="1">The sequence shown here is derived from an EMBL/GenBank/DDBJ whole genome shotgun (WGS) entry which is preliminary data.</text>
</comment>
<keyword evidence="2" id="KW-1185">Reference proteome</keyword>
<organism evidence="1 2">
    <name type="scientific">Trichonephila clavata</name>
    <name type="common">Joro spider</name>
    <name type="synonym">Nephila clavata</name>
    <dbReference type="NCBI Taxonomy" id="2740835"/>
    <lineage>
        <taxon>Eukaryota</taxon>
        <taxon>Metazoa</taxon>
        <taxon>Ecdysozoa</taxon>
        <taxon>Arthropoda</taxon>
        <taxon>Chelicerata</taxon>
        <taxon>Arachnida</taxon>
        <taxon>Araneae</taxon>
        <taxon>Araneomorphae</taxon>
        <taxon>Entelegynae</taxon>
        <taxon>Araneoidea</taxon>
        <taxon>Nephilidae</taxon>
        <taxon>Trichonephila</taxon>
    </lineage>
</organism>
<dbReference type="Proteomes" id="UP000887116">
    <property type="component" value="Unassembled WGS sequence"/>
</dbReference>
<gene>
    <name evidence="1" type="ORF">TNCT_196741</name>
</gene>
<evidence type="ECO:0000313" key="2">
    <source>
        <dbReference type="Proteomes" id="UP000887116"/>
    </source>
</evidence>
<name>A0A8X6FIF5_TRICU</name>
<protein>
    <submittedName>
        <fullName evidence="1">Uncharacterized protein</fullName>
    </submittedName>
</protein>
<proteinExistence type="predicted"/>